<sequence length="961" mass="107640">MPSHGTSRNNVSLNTGPDEDDHYDQLAAFSVQTINDNFDALWRLRPKTPDDDVSKLTFSDGENGVMNAHLKAPRVMIDPNQEQAANPVIYFSVRFDKDSSIQYSLKQKVDISGWVLTVTASMEELCVTPVEGDDEDTIIDKKMHTDRMKRIFKLKGKGPNGTDVTYELDAPVKLKPGEYAINRLFAAISESSWKDIIWKYSTCPDPENPDGDPIPLKDWLDADGANHTLMRKVKETLKSWAEMNQTSAFFTLGLKFKEPEPDQTKTSRSQSEITLPYAVRLLSYPYIDPQSYDVQMKVKGASPRGDIWGDYNCLVHAETTGTRPLPKRKLLSYCGNLGSPVDSVNRKEVRGTFVLDHRTFLRRQLLLLLQEMCVGALVVPLRPDLYPEGRCQPRFCVGAPAPSFDINPGTISGQKPAQLPNDSYYEFKPAGPRTFKWEDNFVAPGSGTETYTHTKYKDGTIYRHWKTDSKQSVTITWEPAGHVFNVKGTMRTYHWQGYSTHKDFPFERMHPIKGYWGDFEIGADWSFKVDLKVPQEIDSATGQPRLDYGVIEPTVEGIGSDGLPRDANIRLIRQNYDIGKTWDEPLKYINKALKERLAQLTKSLLAKFRNSGRFVYPALGVLKYEDPMIADNGDVYCNVDYLPPKDDGLVTIRKPDQMPFTDPLFKQADLVNIPSDETVRPGMIHLQWSFGDQKFDAETNRLAFKMTASNPSEEPIAFRFVEVSILVVKPKPDSLVVRMFEEDTDEWKEWTPPKPKPAPKPDVKPDVKPDNKPDNKPDEKSDAKKDDKTAASTSDPAIPATSASPGEAGQAGTGPAAEEVPAEKEEEEAPVEEEQEEEAPAATWRLTTSKVENGIKTTVLRPDSLKFKLAPTKMPQRPRVGRFILQEASGFTLELQGTAPGPGTYVMQMGETWAPANKHDNNPETKGADAFYKVVLEAGKSPVFESVTAADAEKLQGVVNK</sequence>
<feature type="compositionally biased region" description="Basic and acidic residues" evidence="1">
    <location>
        <begin position="759"/>
        <end position="789"/>
    </location>
</feature>
<evidence type="ECO:0000313" key="3">
    <source>
        <dbReference type="EnsemblFungi" id="EJT77521"/>
    </source>
</evidence>
<feature type="region of interest" description="Disordered" evidence="1">
    <location>
        <begin position="743"/>
        <end position="842"/>
    </location>
</feature>
<accession>J3NMX0</accession>
<dbReference type="eggNOG" id="ENOG502SPDR">
    <property type="taxonomic scope" value="Eukaryota"/>
</dbReference>
<reference evidence="2" key="2">
    <citation type="submission" date="2010-07" db="EMBL/GenBank/DDBJ databases">
        <authorList>
            <consortium name="The Broad Institute Genome Sequencing Platform"/>
            <consortium name="Broad Institute Genome Sequencing Center for Infectious Disease"/>
            <person name="Ma L.-J."/>
            <person name="Dead R."/>
            <person name="Young S."/>
            <person name="Zeng Q."/>
            <person name="Koehrsen M."/>
            <person name="Alvarado L."/>
            <person name="Berlin A."/>
            <person name="Chapman S.B."/>
            <person name="Chen Z."/>
            <person name="Freedman E."/>
            <person name="Gellesch M."/>
            <person name="Goldberg J."/>
            <person name="Griggs A."/>
            <person name="Gujja S."/>
            <person name="Heilman E.R."/>
            <person name="Heiman D."/>
            <person name="Hepburn T."/>
            <person name="Howarth C."/>
            <person name="Jen D."/>
            <person name="Larson L."/>
            <person name="Mehta T."/>
            <person name="Neiman D."/>
            <person name="Pearson M."/>
            <person name="Roberts A."/>
            <person name="Saif S."/>
            <person name="Shea T."/>
            <person name="Shenoy N."/>
            <person name="Sisk P."/>
            <person name="Stolte C."/>
            <person name="Sykes S."/>
            <person name="Walk T."/>
            <person name="White J."/>
            <person name="Yandava C."/>
            <person name="Haas B."/>
            <person name="Nusbaum C."/>
            <person name="Birren B."/>
        </authorList>
    </citation>
    <scope>NUCLEOTIDE SEQUENCE</scope>
    <source>
        <strain evidence="2">R3-111a-1</strain>
    </source>
</reference>
<reference evidence="3" key="4">
    <citation type="journal article" date="2015" name="G3 (Bethesda)">
        <title>Genome sequences of three phytopathogenic species of the Magnaporthaceae family of fungi.</title>
        <authorList>
            <person name="Okagaki L.H."/>
            <person name="Nunes C.C."/>
            <person name="Sailsbery J."/>
            <person name="Clay B."/>
            <person name="Brown D."/>
            <person name="John T."/>
            <person name="Oh Y."/>
            <person name="Young N."/>
            <person name="Fitzgerald M."/>
            <person name="Haas B.J."/>
            <person name="Zeng Q."/>
            <person name="Young S."/>
            <person name="Adiconis X."/>
            <person name="Fan L."/>
            <person name="Levin J.Z."/>
            <person name="Mitchell T.K."/>
            <person name="Okubara P.A."/>
            <person name="Farman M.L."/>
            <person name="Kohn L.M."/>
            <person name="Birren B."/>
            <person name="Ma L.-J."/>
            <person name="Dean R.A."/>
        </authorList>
    </citation>
    <scope>NUCLEOTIDE SEQUENCE</scope>
    <source>
        <strain evidence="3">R3-111a-1</strain>
    </source>
</reference>
<name>J3NMX0_GAET3</name>
<reference evidence="3" key="5">
    <citation type="submission" date="2018-04" db="UniProtKB">
        <authorList>
            <consortium name="EnsemblFungi"/>
        </authorList>
    </citation>
    <scope>IDENTIFICATION</scope>
    <source>
        <strain evidence="3">R3-111a-1</strain>
    </source>
</reference>
<dbReference type="GeneID" id="20343086"/>
<evidence type="ECO:0000313" key="2">
    <source>
        <dbReference type="EMBL" id="EJT77521.1"/>
    </source>
</evidence>
<dbReference type="VEuPathDB" id="FungiDB:GGTG_02628"/>
<feature type="compositionally biased region" description="Acidic residues" evidence="1">
    <location>
        <begin position="824"/>
        <end position="839"/>
    </location>
</feature>
<dbReference type="HOGENOM" id="CLU_307549_0_0_1"/>
<dbReference type="AlphaFoldDB" id="J3NMX0"/>
<dbReference type="OrthoDB" id="5429442at2759"/>
<dbReference type="RefSeq" id="XP_009218666.1">
    <property type="nucleotide sequence ID" value="XM_009220402.1"/>
</dbReference>
<proteinExistence type="predicted"/>
<reference evidence="2" key="3">
    <citation type="submission" date="2010-09" db="EMBL/GenBank/DDBJ databases">
        <title>Annotation of Gaeumannomyces graminis var. tritici R3-111a-1.</title>
        <authorList>
            <consortium name="The Broad Institute Genome Sequencing Platform"/>
            <person name="Ma L.-J."/>
            <person name="Dead R."/>
            <person name="Young S.K."/>
            <person name="Zeng Q."/>
            <person name="Gargeya S."/>
            <person name="Fitzgerald M."/>
            <person name="Haas B."/>
            <person name="Abouelleil A."/>
            <person name="Alvarado L."/>
            <person name="Arachchi H.M."/>
            <person name="Berlin A."/>
            <person name="Brown A."/>
            <person name="Chapman S.B."/>
            <person name="Chen Z."/>
            <person name="Dunbar C."/>
            <person name="Freedman E."/>
            <person name="Gearin G."/>
            <person name="Gellesch M."/>
            <person name="Goldberg J."/>
            <person name="Griggs A."/>
            <person name="Gujja S."/>
            <person name="Heiman D."/>
            <person name="Howarth C."/>
            <person name="Larson L."/>
            <person name="Lui A."/>
            <person name="MacDonald P.J.P."/>
            <person name="Mehta T."/>
            <person name="Montmayeur A."/>
            <person name="Murphy C."/>
            <person name="Neiman D."/>
            <person name="Pearson M."/>
            <person name="Priest M."/>
            <person name="Roberts A."/>
            <person name="Saif S."/>
            <person name="Shea T."/>
            <person name="Shenoy N."/>
            <person name="Sisk P."/>
            <person name="Stolte C."/>
            <person name="Sykes S."/>
            <person name="Yandava C."/>
            <person name="Wortman J."/>
            <person name="Nusbaum C."/>
            <person name="Birren B."/>
        </authorList>
    </citation>
    <scope>NUCLEOTIDE SEQUENCE</scope>
    <source>
        <strain evidence="2">R3-111a-1</strain>
    </source>
</reference>
<evidence type="ECO:0000313" key="4">
    <source>
        <dbReference type="Proteomes" id="UP000006039"/>
    </source>
</evidence>
<reference evidence="4" key="1">
    <citation type="submission" date="2010-07" db="EMBL/GenBank/DDBJ databases">
        <title>The genome sequence of Gaeumannomyces graminis var. tritici strain R3-111a-1.</title>
        <authorList>
            <consortium name="The Broad Institute Genome Sequencing Platform"/>
            <person name="Ma L.-J."/>
            <person name="Dead R."/>
            <person name="Young S."/>
            <person name="Zeng Q."/>
            <person name="Koehrsen M."/>
            <person name="Alvarado L."/>
            <person name="Berlin A."/>
            <person name="Chapman S.B."/>
            <person name="Chen Z."/>
            <person name="Freedman E."/>
            <person name="Gellesch M."/>
            <person name="Goldberg J."/>
            <person name="Griggs A."/>
            <person name="Gujja S."/>
            <person name="Heilman E.R."/>
            <person name="Heiman D."/>
            <person name="Hepburn T."/>
            <person name="Howarth C."/>
            <person name="Jen D."/>
            <person name="Larson L."/>
            <person name="Mehta T."/>
            <person name="Neiman D."/>
            <person name="Pearson M."/>
            <person name="Roberts A."/>
            <person name="Saif S."/>
            <person name="Shea T."/>
            <person name="Shenoy N."/>
            <person name="Sisk P."/>
            <person name="Stolte C."/>
            <person name="Sykes S."/>
            <person name="Walk T."/>
            <person name="White J."/>
            <person name="Yandava C."/>
            <person name="Haas B."/>
            <person name="Nusbaum C."/>
            <person name="Birren B."/>
        </authorList>
    </citation>
    <scope>NUCLEOTIDE SEQUENCE [LARGE SCALE GENOMIC DNA]</scope>
    <source>
        <strain evidence="4">R3-111a-1</strain>
    </source>
</reference>
<gene>
    <name evidence="3" type="primary">20343086</name>
    <name evidence="2" type="ORF">GGTG_02628</name>
</gene>
<protein>
    <submittedName>
        <fullName evidence="2 3">Uncharacterized protein</fullName>
    </submittedName>
</protein>
<keyword evidence="4" id="KW-1185">Reference proteome</keyword>
<organism evidence="2">
    <name type="scientific">Gaeumannomyces tritici (strain R3-111a-1)</name>
    <name type="common">Wheat and barley take-all root rot fungus</name>
    <name type="synonym">Gaeumannomyces graminis var. tritici</name>
    <dbReference type="NCBI Taxonomy" id="644352"/>
    <lineage>
        <taxon>Eukaryota</taxon>
        <taxon>Fungi</taxon>
        <taxon>Dikarya</taxon>
        <taxon>Ascomycota</taxon>
        <taxon>Pezizomycotina</taxon>
        <taxon>Sordariomycetes</taxon>
        <taxon>Sordariomycetidae</taxon>
        <taxon>Magnaporthales</taxon>
        <taxon>Magnaporthaceae</taxon>
        <taxon>Gaeumannomyces</taxon>
    </lineage>
</organism>
<dbReference type="EnsemblFungi" id="EJT77521">
    <property type="protein sequence ID" value="EJT77521"/>
    <property type="gene ID" value="GGTG_02628"/>
</dbReference>
<dbReference type="EMBL" id="GL385396">
    <property type="protein sequence ID" value="EJT77521.1"/>
    <property type="molecule type" value="Genomic_DNA"/>
</dbReference>
<dbReference type="Proteomes" id="UP000006039">
    <property type="component" value="Unassembled WGS sequence"/>
</dbReference>
<evidence type="ECO:0000256" key="1">
    <source>
        <dbReference type="SAM" id="MobiDB-lite"/>
    </source>
</evidence>